<dbReference type="AlphaFoldDB" id="A0A075AWQ7"/>
<keyword evidence="3" id="KW-1185">Reference proteome</keyword>
<gene>
    <name evidence="2" type="ORF">O9G_004482</name>
</gene>
<name>A0A075AWQ7_ROZAC</name>
<organism evidence="2 3">
    <name type="scientific">Rozella allomycis (strain CSF55)</name>
    <dbReference type="NCBI Taxonomy" id="988480"/>
    <lineage>
        <taxon>Eukaryota</taxon>
        <taxon>Fungi</taxon>
        <taxon>Fungi incertae sedis</taxon>
        <taxon>Cryptomycota</taxon>
        <taxon>Cryptomycota incertae sedis</taxon>
        <taxon>Rozella</taxon>
    </lineage>
</organism>
<keyword evidence="1" id="KW-0732">Signal</keyword>
<proteinExistence type="predicted"/>
<protein>
    <submittedName>
        <fullName evidence="2">Uncharacterized protein</fullName>
    </submittedName>
</protein>
<evidence type="ECO:0000313" key="3">
    <source>
        <dbReference type="Proteomes" id="UP000030755"/>
    </source>
</evidence>
<accession>A0A075AWQ7</accession>
<reference evidence="2 3" key="1">
    <citation type="journal article" date="2013" name="Curr. Biol.">
        <title>Shared signatures of parasitism and phylogenomics unite Cryptomycota and microsporidia.</title>
        <authorList>
            <person name="James T.Y."/>
            <person name="Pelin A."/>
            <person name="Bonen L."/>
            <person name="Ahrendt S."/>
            <person name="Sain D."/>
            <person name="Corradi N."/>
            <person name="Stajich J.E."/>
        </authorList>
    </citation>
    <scope>NUCLEOTIDE SEQUENCE [LARGE SCALE GENOMIC DNA]</scope>
    <source>
        <strain evidence="2 3">CSF55</strain>
    </source>
</reference>
<evidence type="ECO:0000313" key="2">
    <source>
        <dbReference type="EMBL" id="EPZ34770.1"/>
    </source>
</evidence>
<feature type="chain" id="PRO_5001704884" evidence="1">
    <location>
        <begin position="23"/>
        <end position="203"/>
    </location>
</feature>
<dbReference type="Proteomes" id="UP000030755">
    <property type="component" value="Unassembled WGS sequence"/>
</dbReference>
<dbReference type="EMBL" id="KE560917">
    <property type="protein sequence ID" value="EPZ34770.1"/>
    <property type="molecule type" value="Genomic_DNA"/>
</dbReference>
<feature type="signal peptide" evidence="1">
    <location>
        <begin position="1"/>
        <end position="22"/>
    </location>
</feature>
<sequence length="203" mass="23370">MVHWSLINFLSSLVIFAQRNYALPYFRKYETEVFGIQKIDERSSMVYFGTGDHRLQYCTFHDNGLKSFNNVTLTKQYRPNTSEIHTIEVLNGGYSATLYGARTSFLIEGFFQPRVYQFEFNESIFAWMGLADFEPLILFKSGNPNSYDTSVASFDANEFFITGKSAIIIKREFSNNTEIIVASAYVVNLMEQKKANTILNDEN</sequence>
<evidence type="ECO:0000256" key="1">
    <source>
        <dbReference type="SAM" id="SignalP"/>
    </source>
</evidence>
<dbReference type="HOGENOM" id="CLU_1349575_0_0_1"/>